<dbReference type="InterPro" id="IPR017892">
    <property type="entry name" value="Pkinase_C"/>
</dbReference>
<feature type="active site" description="Proton acceptor" evidence="13">
    <location>
        <position position="663"/>
    </location>
</feature>
<dbReference type="PROSITE" id="PS51285">
    <property type="entry name" value="AGC_KINASE_CTER"/>
    <property type="match status" value="1"/>
</dbReference>
<dbReference type="InterPro" id="IPR008271">
    <property type="entry name" value="Ser/Thr_kinase_AS"/>
</dbReference>
<evidence type="ECO:0000256" key="15">
    <source>
        <dbReference type="PROSITE-ProRule" id="PRU10141"/>
    </source>
</evidence>
<feature type="binding site" evidence="14">
    <location>
        <begin position="552"/>
        <end position="560"/>
    </location>
    <ligand>
        <name>ATP</name>
        <dbReference type="ChEBI" id="CHEBI:30616"/>
    </ligand>
</feature>
<dbReference type="Pfam" id="PF00069">
    <property type="entry name" value="Pkinase"/>
    <property type="match status" value="2"/>
</dbReference>
<keyword evidence="6" id="KW-0808">Transferase</keyword>
<evidence type="ECO:0000256" key="4">
    <source>
        <dbReference type="ARBA" id="ARBA00022527"/>
    </source>
</evidence>
<evidence type="ECO:0000256" key="13">
    <source>
        <dbReference type="PIRSR" id="PIRSR000606-50"/>
    </source>
</evidence>
<sequence length="870" mass="97048">MTLSAHFPHRPTTMTVDDRLFGQLICRRDCSAPQAPPHSRYSDASVAAIKSPVPSPPPSIERSERRRKKRAAMSCANCWLRSVVTSMKNACGKMSTLLCSDAEDSASSEKTPHVSTSQSTRLVPKTSSSPSSSPDSDGSASSVTLQNHSSEVTEIDIREVRKEGEKANTSQFELLKVLGQGSFGKVFLVRKIKGRDVGKLYAMKVLKKATLKVRDRVRTKMERNILAQIRHPFIVRLHYAFQTEGKLYLILDFLRGGDLFTRLSNEVMFTEDDVKFYLAELALALDHLHSLGIVYRDLKPENILLDADGHINVTDFGLSKESIENDDKTFSFCGTVEYMAPEVVNRRGHSTAADWWSLGVLMYEMLTGNLPFHGENRRETMTQILRAKLAMPNFLSTEAQSLLRSLFKRNPANRLGNGPSGIEEIKKHPFFASIDWKRLLAREISPPFKPTVSTTDDTFYFDSEFTKKTPRDSPALPPSATAHELFRGFSFVAPNVIDEAGVPHPKPHTESLRRMATRTAMNAAAATVMGAIGIGDARKNNFYEDYDVKEVLGEGSYSVCKRCIQKATRQEYAVKIITKSRRDASEEIDILLRYSHHPNVATLYCVYEDSEFIYLVQELCAGGELLERIIAEKQFSEREASSVLSKLASVLSFLHSNQVVHRDLKPSNVMFRSGARDADAIRVIDFGFAKQLRADNGLLMTPCYTAQFVAPEVLKKQGYDRSCDVWSLGVILYTMLSGEAPFATGVNDTPSEILARVGEGRFSMSGGNWNKVSDLAKDLVRRMLHVDPSKRLPARQILQHPWVVQRHQLPNTTLHYSQKPSAIKGAIDSTYRAIETATNPAPLCPVNASALAQRRRHRVKSISIGAKAVA</sequence>
<dbReference type="PROSITE" id="PS00107">
    <property type="entry name" value="PROTEIN_KINASE_ATP"/>
    <property type="match status" value="2"/>
</dbReference>
<comment type="catalytic activity">
    <reaction evidence="12">
        <text>L-seryl-[protein] + ATP = O-phospho-L-seryl-[protein] + ADP + H(+)</text>
        <dbReference type="Rhea" id="RHEA:17989"/>
        <dbReference type="Rhea" id="RHEA-COMP:9863"/>
        <dbReference type="Rhea" id="RHEA-COMP:11604"/>
        <dbReference type="ChEBI" id="CHEBI:15378"/>
        <dbReference type="ChEBI" id="CHEBI:29999"/>
        <dbReference type="ChEBI" id="CHEBI:30616"/>
        <dbReference type="ChEBI" id="CHEBI:83421"/>
        <dbReference type="ChEBI" id="CHEBI:456216"/>
        <dbReference type="EC" id="2.7.11.1"/>
    </reaction>
</comment>
<keyword evidence="4" id="KW-0723">Serine/threonine-protein kinase</keyword>
<dbReference type="InterPro" id="IPR000719">
    <property type="entry name" value="Prot_kinase_dom"/>
</dbReference>
<dbReference type="PIRSF" id="PIRSF000606">
    <property type="entry name" value="Ribsml_S6_kin_2"/>
    <property type="match status" value="1"/>
</dbReference>
<dbReference type="FunFam" id="3.30.200.20:FF:000013">
    <property type="entry name" value="Ribosomal protein S6 kinase"/>
    <property type="match status" value="1"/>
</dbReference>
<feature type="region of interest" description="Disordered" evidence="16">
    <location>
        <begin position="106"/>
        <end position="147"/>
    </location>
</feature>
<evidence type="ECO:0000259" key="17">
    <source>
        <dbReference type="PROSITE" id="PS50011"/>
    </source>
</evidence>
<evidence type="ECO:0000256" key="6">
    <source>
        <dbReference type="ARBA" id="ARBA00022679"/>
    </source>
</evidence>
<evidence type="ECO:0000259" key="18">
    <source>
        <dbReference type="PROSITE" id="PS51285"/>
    </source>
</evidence>
<gene>
    <name evidence="19" type="ORF">QR680_008527</name>
</gene>
<evidence type="ECO:0000313" key="20">
    <source>
        <dbReference type="Proteomes" id="UP001175271"/>
    </source>
</evidence>
<organism evidence="19 20">
    <name type="scientific">Steinernema hermaphroditum</name>
    <dbReference type="NCBI Taxonomy" id="289476"/>
    <lineage>
        <taxon>Eukaryota</taxon>
        <taxon>Metazoa</taxon>
        <taxon>Ecdysozoa</taxon>
        <taxon>Nematoda</taxon>
        <taxon>Chromadorea</taxon>
        <taxon>Rhabditida</taxon>
        <taxon>Tylenchina</taxon>
        <taxon>Panagrolaimomorpha</taxon>
        <taxon>Strongyloidoidea</taxon>
        <taxon>Steinernematidae</taxon>
        <taxon>Steinernema</taxon>
    </lineage>
</organism>
<feature type="active site" description="Proton acceptor" evidence="13">
    <location>
        <position position="297"/>
    </location>
</feature>
<dbReference type="SMART" id="SM00220">
    <property type="entry name" value="S_TKc"/>
    <property type="match status" value="2"/>
</dbReference>
<evidence type="ECO:0000256" key="11">
    <source>
        <dbReference type="ARBA" id="ARBA00047899"/>
    </source>
</evidence>
<accession>A0AA39M7U0</accession>
<dbReference type="PROSITE" id="PS00108">
    <property type="entry name" value="PROTEIN_KINASE_ST"/>
    <property type="match status" value="2"/>
</dbReference>
<dbReference type="EC" id="2.7.11.1" evidence="3"/>
<dbReference type="InterPro" id="IPR041906">
    <property type="entry name" value="RSK_N"/>
</dbReference>
<dbReference type="AlphaFoldDB" id="A0AA39M7U0"/>
<dbReference type="InterPro" id="IPR011009">
    <property type="entry name" value="Kinase-like_dom_sf"/>
</dbReference>
<dbReference type="InterPro" id="IPR016239">
    <property type="entry name" value="Ribosomal_S6_kinase_II"/>
</dbReference>
<feature type="binding site" evidence="14">
    <location>
        <begin position="178"/>
        <end position="186"/>
    </location>
    <ligand>
        <name>ATP</name>
        <dbReference type="ChEBI" id="CHEBI:30616"/>
    </ligand>
</feature>
<feature type="region of interest" description="Disordered" evidence="16">
    <location>
        <begin position="33"/>
        <end position="67"/>
    </location>
</feature>
<evidence type="ECO:0000256" key="2">
    <source>
        <dbReference type="ARBA" id="ARBA00009804"/>
    </source>
</evidence>
<feature type="domain" description="Protein kinase" evidence="17">
    <location>
        <begin position="172"/>
        <end position="431"/>
    </location>
</feature>
<evidence type="ECO:0000313" key="19">
    <source>
        <dbReference type="EMBL" id="KAK0424172.1"/>
    </source>
</evidence>
<proteinExistence type="inferred from homology"/>
<keyword evidence="20" id="KW-1185">Reference proteome</keyword>
<reference evidence="19" key="1">
    <citation type="submission" date="2023-06" db="EMBL/GenBank/DDBJ databases">
        <title>Genomic analysis of the entomopathogenic nematode Steinernema hermaphroditum.</title>
        <authorList>
            <person name="Schwarz E.M."/>
            <person name="Heppert J.K."/>
            <person name="Baniya A."/>
            <person name="Schwartz H.T."/>
            <person name="Tan C.-H."/>
            <person name="Antoshechkin I."/>
            <person name="Sternberg P.W."/>
            <person name="Goodrich-Blair H."/>
            <person name="Dillman A.R."/>
        </authorList>
    </citation>
    <scope>NUCLEOTIDE SEQUENCE</scope>
    <source>
        <strain evidence="19">PS9179</strain>
        <tissue evidence="19">Whole animal</tissue>
    </source>
</reference>
<dbReference type="GO" id="GO:0004674">
    <property type="term" value="F:protein serine/threonine kinase activity"/>
    <property type="evidence" value="ECO:0007669"/>
    <property type="project" value="UniProtKB-KW"/>
</dbReference>
<dbReference type="PROSITE" id="PS50011">
    <property type="entry name" value="PROTEIN_KINASE_DOM"/>
    <property type="match status" value="2"/>
</dbReference>
<keyword evidence="10 14" id="KW-0067">ATP-binding</keyword>
<dbReference type="CDD" id="cd05582">
    <property type="entry name" value="STKc_RSK_N"/>
    <property type="match status" value="1"/>
</dbReference>
<feature type="domain" description="AGC-kinase C-terminal" evidence="18">
    <location>
        <begin position="432"/>
        <end position="501"/>
    </location>
</feature>
<name>A0AA39M7U0_9BILA</name>
<dbReference type="CDD" id="cd14091">
    <property type="entry name" value="STKc_RSK_C"/>
    <property type="match status" value="1"/>
</dbReference>
<protein>
    <recommendedName>
        <fullName evidence="3">non-specific serine/threonine protein kinase</fullName>
        <ecNumber evidence="3">2.7.11.1</ecNumber>
    </recommendedName>
</protein>
<dbReference type="InterPro" id="IPR017441">
    <property type="entry name" value="Protein_kinase_ATP_BS"/>
</dbReference>
<dbReference type="FunFam" id="1.10.510.10:FF:000010">
    <property type="entry name" value="Ribosomal protein S6 kinase"/>
    <property type="match status" value="1"/>
</dbReference>
<evidence type="ECO:0000256" key="1">
    <source>
        <dbReference type="ARBA" id="ARBA00001946"/>
    </source>
</evidence>
<dbReference type="Gene3D" id="1.10.510.10">
    <property type="entry name" value="Transferase(Phosphotransferase) domain 1"/>
    <property type="match status" value="2"/>
</dbReference>
<comment type="caution">
    <text evidence="19">The sequence shown here is derived from an EMBL/GenBank/DDBJ whole genome shotgun (WGS) entry which is preliminary data.</text>
</comment>
<comment type="cofactor">
    <cofactor evidence="1">
        <name>Mg(2+)</name>
        <dbReference type="ChEBI" id="CHEBI:18420"/>
    </cofactor>
</comment>
<evidence type="ECO:0000256" key="3">
    <source>
        <dbReference type="ARBA" id="ARBA00012513"/>
    </source>
</evidence>
<feature type="binding site" evidence="14 15">
    <location>
        <position position="575"/>
    </location>
    <ligand>
        <name>ATP</name>
        <dbReference type="ChEBI" id="CHEBI:30616"/>
    </ligand>
</feature>
<comment type="catalytic activity">
    <reaction evidence="11">
        <text>L-threonyl-[protein] + ATP = O-phospho-L-threonyl-[protein] + ADP + H(+)</text>
        <dbReference type="Rhea" id="RHEA:46608"/>
        <dbReference type="Rhea" id="RHEA-COMP:11060"/>
        <dbReference type="Rhea" id="RHEA-COMP:11605"/>
        <dbReference type="ChEBI" id="CHEBI:15378"/>
        <dbReference type="ChEBI" id="CHEBI:30013"/>
        <dbReference type="ChEBI" id="CHEBI:30616"/>
        <dbReference type="ChEBI" id="CHEBI:61977"/>
        <dbReference type="ChEBI" id="CHEBI:456216"/>
        <dbReference type="EC" id="2.7.11.1"/>
    </reaction>
</comment>
<evidence type="ECO:0000256" key="9">
    <source>
        <dbReference type="ARBA" id="ARBA00022777"/>
    </source>
</evidence>
<dbReference type="InterPro" id="IPR000961">
    <property type="entry name" value="AGC-kinase_C"/>
</dbReference>
<dbReference type="EMBL" id="JAUCMV010000001">
    <property type="protein sequence ID" value="KAK0424172.1"/>
    <property type="molecule type" value="Genomic_DNA"/>
</dbReference>
<evidence type="ECO:0000256" key="7">
    <source>
        <dbReference type="ARBA" id="ARBA00022737"/>
    </source>
</evidence>
<dbReference type="SUPFAM" id="SSF56112">
    <property type="entry name" value="Protein kinase-like (PK-like)"/>
    <property type="match status" value="2"/>
</dbReference>
<keyword evidence="9" id="KW-0418">Kinase</keyword>
<feature type="domain" description="Protein kinase" evidence="17">
    <location>
        <begin position="546"/>
        <end position="803"/>
    </location>
</feature>
<dbReference type="Pfam" id="PF00433">
    <property type="entry name" value="Pkinase_C"/>
    <property type="match status" value="1"/>
</dbReference>
<dbReference type="GO" id="GO:0000287">
    <property type="term" value="F:magnesium ion binding"/>
    <property type="evidence" value="ECO:0007669"/>
    <property type="project" value="InterPro"/>
</dbReference>
<dbReference type="FunFam" id="1.10.510.10:FF:001170">
    <property type="entry name" value="Ribosomal protein S6 kinase alpha-1"/>
    <property type="match status" value="1"/>
</dbReference>
<comment type="similarity">
    <text evidence="2">Belongs to the protein kinase superfamily. AGC Ser/Thr protein kinase family. S6 kinase subfamily.</text>
</comment>
<evidence type="ECO:0000256" key="10">
    <source>
        <dbReference type="ARBA" id="ARBA00022840"/>
    </source>
</evidence>
<dbReference type="Proteomes" id="UP001175271">
    <property type="component" value="Unassembled WGS sequence"/>
</dbReference>
<feature type="binding site" evidence="14 15">
    <location>
        <position position="204"/>
    </location>
    <ligand>
        <name>ATP</name>
        <dbReference type="ChEBI" id="CHEBI:30616"/>
    </ligand>
</feature>
<dbReference type="GO" id="GO:0035556">
    <property type="term" value="P:intracellular signal transduction"/>
    <property type="evidence" value="ECO:0007669"/>
    <property type="project" value="InterPro"/>
</dbReference>
<evidence type="ECO:0000256" key="14">
    <source>
        <dbReference type="PIRSR" id="PIRSR000606-51"/>
    </source>
</evidence>
<evidence type="ECO:0000256" key="8">
    <source>
        <dbReference type="ARBA" id="ARBA00022741"/>
    </source>
</evidence>
<evidence type="ECO:0000256" key="16">
    <source>
        <dbReference type="SAM" id="MobiDB-lite"/>
    </source>
</evidence>
<keyword evidence="5" id="KW-0597">Phosphoprotein</keyword>
<evidence type="ECO:0000256" key="5">
    <source>
        <dbReference type="ARBA" id="ARBA00022553"/>
    </source>
</evidence>
<feature type="compositionally biased region" description="Low complexity" evidence="16">
    <location>
        <begin position="127"/>
        <end position="142"/>
    </location>
</feature>
<dbReference type="Gene3D" id="3.30.200.20">
    <property type="entry name" value="Phosphorylase Kinase, domain 1"/>
    <property type="match status" value="2"/>
</dbReference>
<evidence type="ECO:0000256" key="12">
    <source>
        <dbReference type="ARBA" id="ARBA00048679"/>
    </source>
</evidence>
<dbReference type="GO" id="GO:0005524">
    <property type="term" value="F:ATP binding"/>
    <property type="evidence" value="ECO:0007669"/>
    <property type="project" value="UniProtKB-UniRule"/>
</dbReference>
<keyword evidence="8 14" id="KW-0547">Nucleotide-binding</keyword>
<dbReference type="SMART" id="SM00133">
    <property type="entry name" value="S_TK_X"/>
    <property type="match status" value="1"/>
</dbReference>
<dbReference type="PANTHER" id="PTHR24351">
    <property type="entry name" value="RIBOSOMAL PROTEIN S6 KINASE"/>
    <property type="match status" value="1"/>
</dbReference>
<keyword evidence="7" id="KW-0677">Repeat</keyword>